<evidence type="ECO:0000256" key="1">
    <source>
        <dbReference type="ARBA" id="ARBA00011073"/>
    </source>
</evidence>
<dbReference type="SUPFAM" id="SSF52743">
    <property type="entry name" value="Subtilisin-like"/>
    <property type="match status" value="1"/>
</dbReference>
<protein>
    <submittedName>
        <fullName evidence="10">S8 family serine peptidase</fullName>
    </submittedName>
</protein>
<dbReference type="InterPro" id="IPR050131">
    <property type="entry name" value="Peptidase_S8_subtilisin-like"/>
</dbReference>
<dbReference type="InterPro" id="IPR023827">
    <property type="entry name" value="Peptidase_S8_Asp-AS"/>
</dbReference>
<feature type="active site" description="Charge relay system" evidence="5">
    <location>
        <position position="191"/>
    </location>
</feature>
<dbReference type="InterPro" id="IPR037045">
    <property type="entry name" value="S8pro/Inhibitor_I9_sf"/>
</dbReference>
<evidence type="ECO:0000259" key="8">
    <source>
        <dbReference type="Pfam" id="PF00082"/>
    </source>
</evidence>
<dbReference type="Pfam" id="PF00082">
    <property type="entry name" value="Peptidase_S8"/>
    <property type="match status" value="1"/>
</dbReference>
<dbReference type="InterPro" id="IPR010259">
    <property type="entry name" value="S8pro/Inhibitor_I9"/>
</dbReference>
<evidence type="ECO:0000256" key="2">
    <source>
        <dbReference type="ARBA" id="ARBA00022670"/>
    </source>
</evidence>
<dbReference type="InterPro" id="IPR036852">
    <property type="entry name" value="Peptidase_S8/S53_dom_sf"/>
</dbReference>
<evidence type="ECO:0000313" key="11">
    <source>
        <dbReference type="Proteomes" id="UP001445472"/>
    </source>
</evidence>
<proteinExistence type="inferred from homology"/>
<dbReference type="Proteomes" id="UP001445472">
    <property type="component" value="Unassembled WGS sequence"/>
</dbReference>
<keyword evidence="2 5" id="KW-0645">Protease</keyword>
<evidence type="ECO:0000256" key="5">
    <source>
        <dbReference type="PROSITE-ProRule" id="PRU01240"/>
    </source>
</evidence>
<feature type="signal peptide" evidence="7">
    <location>
        <begin position="1"/>
        <end position="34"/>
    </location>
</feature>
<keyword evidence="3 5" id="KW-0378">Hydrolase</keyword>
<gene>
    <name evidence="10" type="ORF">ABT276_13500</name>
</gene>
<dbReference type="InterPro" id="IPR022398">
    <property type="entry name" value="Peptidase_S8_His-AS"/>
</dbReference>
<dbReference type="PROSITE" id="PS00137">
    <property type="entry name" value="SUBTILASE_HIS"/>
    <property type="match status" value="1"/>
</dbReference>
<dbReference type="PROSITE" id="PS51892">
    <property type="entry name" value="SUBTILASE"/>
    <property type="match status" value="1"/>
</dbReference>
<dbReference type="PANTHER" id="PTHR43806">
    <property type="entry name" value="PEPTIDASE S8"/>
    <property type="match status" value="1"/>
</dbReference>
<dbReference type="RefSeq" id="WP_351976220.1">
    <property type="nucleotide sequence ID" value="NZ_JBEPBX010000009.1"/>
</dbReference>
<keyword evidence="7" id="KW-0732">Signal</keyword>
<organism evidence="10 11">
    <name type="scientific">Streptomyces xantholiticus</name>
    <dbReference type="NCBI Taxonomy" id="68285"/>
    <lineage>
        <taxon>Bacteria</taxon>
        <taxon>Bacillati</taxon>
        <taxon>Actinomycetota</taxon>
        <taxon>Actinomycetes</taxon>
        <taxon>Kitasatosporales</taxon>
        <taxon>Streptomycetaceae</taxon>
        <taxon>Streptomyces</taxon>
    </lineage>
</organism>
<dbReference type="PRINTS" id="PR00723">
    <property type="entry name" value="SUBTILISIN"/>
</dbReference>
<evidence type="ECO:0000259" key="9">
    <source>
        <dbReference type="Pfam" id="PF05922"/>
    </source>
</evidence>
<dbReference type="PROSITE" id="PS00138">
    <property type="entry name" value="SUBTILASE_SER"/>
    <property type="match status" value="1"/>
</dbReference>
<evidence type="ECO:0000313" key="10">
    <source>
        <dbReference type="EMBL" id="MER6614362.1"/>
    </source>
</evidence>
<name>A0ABV1UVU4_9ACTN</name>
<dbReference type="InterPro" id="IPR023828">
    <property type="entry name" value="Peptidase_S8_Ser-AS"/>
</dbReference>
<feature type="domain" description="Inhibitor I9" evidence="9">
    <location>
        <begin position="42"/>
        <end position="108"/>
    </location>
</feature>
<dbReference type="PANTHER" id="PTHR43806:SF11">
    <property type="entry name" value="CEREVISIN-RELATED"/>
    <property type="match status" value="1"/>
</dbReference>
<evidence type="ECO:0000256" key="6">
    <source>
        <dbReference type="RuleBase" id="RU003355"/>
    </source>
</evidence>
<dbReference type="InterPro" id="IPR015500">
    <property type="entry name" value="Peptidase_S8_subtilisin-rel"/>
</dbReference>
<reference evidence="10 11" key="1">
    <citation type="submission" date="2024-06" db="EMBL/GenBank/DDBJ databases">
        <title>The Natural Products Discovery Center: Release of the First 8490 Sequenced Strains for Exploring Actinobacteria Biosynthetic Diversity.</title>
        <authorList>
            <person name="Kalkreuter E."/>
            <person name="Kautsar S.A."/>
            <person name="Yang D."/>
            <person name="Bader C.D."/>
            <person name="Teijaro C.N."/>
            <person name="Fluegel L."/>
            <person name="Davis C.M."/>
            <person name="Simpson J.R."/>
            <person name="Lauterbach L."/>
            <person name="Steele A.D."/>
            <person name="Gui C."/>
            <person name="Meng S."/>
            <person name="Li G."/>
            <person name="Viehrig K."/>
            <person name="Ye F."/>
            <person name="Su P."/>
            <person name="Kiefer A.F."/>
            <person name="Nichols A."/>
            <person name="Cepeda A.J."/>
            <person name="Yan W."/>
            <person name="Fan B."/>
            <person name="Jiang Y."/>
            <person name="Adhikari A."/>
            <person name="Zheng C.-J."/>
            <person name="Schuster L."/>
            <person name="Cowan T.M."/>
            <person name="Smanski M.J."/>
            <person name="Chevrette M.G."/>
            <person name="De Carvalho L.P.S."/>
            <person name="Shen B."/>
        </authorList>
    </citation>
    <scope>NUCLEOTIDE SEQUENCE [LARGE SCALE GENOMIC DNA]</scope>
    <source>
        <strain evidence="10 11">NPDC000837</strain>
    </source>
</reference>
<feature type="active site" description="Charge relay system" evidence="5">
    <location>
        <position position="161"/>
    </location>
</feature>
<sequence length="426" mass="44326">MASASRPRQKTVVRLAGAALSALAVVAATVPAQASESTPSRWIVVLKDSAGDPSKVSAEHTSRRNARVNHVYRAALKGYSVTATADELAAVRADPRVAYIEADQPVHAADGRPSRNRLQPVAFGEEVNQQWNLFHTDAVDKAKTGGLTTHRAADVGVAVLDSGVNVNSPNLNAAVGANCTDSPDPLDVEGHGTAVAGVVGARNNGGGVLGVAPGTKIWSVKILGEGESFVSSLICGIDWVTANAHAKNIRVANMSVLTGATEAAHQAIRALAAAGVVTTASAGNGPFDFQGSAPAGFPEVLAVTAKDVYNLPWNFSAFAVREEEIKHTISAPGVDIYVETLPNTLCGSSERCPLPGTSFSAPQVAAVVALCMTSGRCKGGTDEIIQTVRSDAREHYLETDRTFGGTPSLGPKFYGHLVWAGLHKQR</sequence>
<accession>A0ABV1UVU4</accession>
<feature type="active site" description="Charge relay system" evidence="5">
    <location>
        <position position="358"/>
    </location>
</feature>
<feature type="domain" description="Peptidase S8/S53" evidence="8">
    <location>
        <begin position="154"/>
        <end position="376"/>
    </location>
</feature>
<comment type="similarity">
    <text evidence="1 5 6">Belongs to the peptidase S8 family.</text>
</comment>
<keyword evidence="4 5" id="KW-0720">Serine protease</keyword>
<dbReference type="EMBL" id="JBEPBX010000009">
    <property type="protein sequence ID" value="MER6614362.1"/>
    <property type="molecule type" value="Genomic_DNA"/>
</dbReference>
<dbReference type="InterPro" id="IPR000209">
    <property type="entry name" value="Peptidase_S8/S53_dom"/>
</dbReference>
<keyword evidence="11" id="KW-1185">Reference proteome</keyword>
<dbReference type="Pfam" id="PF05922">
    <property type="entry name" value="Inhibitor_I9"/>
    <property type="match status" value="1"/>
</dbReference>
<feature type="chain" id="PRO_5047143492" evidence="7">
    <location>
        <begin position="35"/>
        <end position="426"/>
    </location>
</feature>
<evidence type="ECO:0000256" key="3">
    <source>
        <dbReference type="ARBA" id="ARBA00022801"/>
    </source>
</evidence>
<evidence type="ECO:0000256" key="7">
    <source>
        <dbReference type="SAM" id="SignalP"/>
    </source>
</evidence>
<comment type="caution">
    <text evidence="10">The sequence shown here is derived from an EMBL/GenBank/DDBJ whole genome shotgun (WGS) entry which is preliminary data.</text>
</comment>
<dbReference type="Gene3D" id="3.40.50.200">
    <property type="entry name" value="Peptidase S8/S53 domain"/>
    <property type="match status" value="1"/>
</dbReference>
<evidence type="ECO:0000256" key="4">
    <source>
        <dbReference type="ARBA" id="ARBA00022825"/>
    </source>
</evidence>
<dbReference type="PROSITE" id="PS00136">
    <property type="entry name" value="SUBTILASE_ASP"/>
    <property type="match status" value="1"/>
</dbReference>
<dbReference type="Gene3D" id="3.30.70.80">
    <property type="entry name" value="Peptidase S8 propeptide/proteinase inhibitor I9"/>
    <property type="match status" value="1"/>
</dbReference>